<feature type="transmembrane region" description="Helical" evidence="1">
    <location>
        <begin position="183"/>
        <end position="205"/>
    </location>
</feature>
<feature type="transmembrane region" description="Helical" evidence="1">
    <location>
        <begin position="138"/>
        <end position="163"/>
    </location>
</feature>
<evidence type="ECO:0000313" key="3">
    <source>
        <dbReference type="Proteomes" id="UP000481327"/>
    </source>
</evidence>
<dbReference type="RefSeq" id="WP_152577382.1">
    <property type="nucleotide sequence ID" value="NZ_JAATJI010000001.1"/>
</dbReference>
<proteinExistence type="predicted"/>
<feature type="transmembrane region" description="Helical" evidence="1">
    <location>
        <begin position="106"/>
        <end position="126"/>
    </location>
</feature>
<evidence type="ECO:0000256" key="1">
    <source>
        <dbReference type="SAM" id="Phobius"/>
    </source>
</evidence>
<dbReference type="AlphaFoldDB" id="A0A7C9KXE3"/>
<protein>
    <submittedName>
        <fullName evidence="2">Uncharacterized protein</fullName>
    </submittedName>
</protein>
<organism evidence="2 3">
    <name type="scientific">Sandarakinorhabdus fusca</name>
    <dbReference type="NCBI Taxonomy" id="1439888"/>
    <lineage>
        <taxon>Bacteria</taxon>
        <taxon>Pseudomonadati</taxon>
        <taxon>Pseudomonadota</taxon>
        <taxon>Alphaproteobacteria</taxon>
        <taxon>Sphingomonadales</taxon>
        <taxon>Sphingosinicellaceae</taxon>
        <taxon>Sandarakinorhabdus</taxon>
    </lineage>
</organism>
<reference evidence="2 3" key="1">
    <citation type="submission" date="2019-09" db="EMBL/GenBank/DDBJ databases">
        <title>Polymorphobacter sp. isolated from a lake in China.</title>
        <authorList>
            <person name="Liu Z."/>
        </authorList>
    </citation>
    <scope>NUCLEOTIDE SEQUENCE [LARGE SCALE GENOMIC DNA]</scope>
    <source>
        <strain evidence="2 3">D40P</strain>
    </source>
</reference>
<feature type="transmembrane region" description="Helical" evidence="1">
    <location>
        <begin position="18"/>
        <end position="43"/>
    </location>
</feature>
<dbReference type="OrthoDB" id="10009264at2"/>
<dbReference type="Proteomes" id="UP000481327">
    <property type="component" value="Unassembled WGS sequence"/>
</dbReference>
<dbReference type="EMBL" id="WIOL01000002">
    <property type="protein sequence ID" value="MQT16946.1"/>
    <property type="molecule type" value="Genomic_DNA"/>
</dbReference>
<keyword evidence="1" id="KW-1133">Transmembrane helix</keyword>
<sequence length="244" mass="25419">MAPPPAPENRPRIDVLLALYRAVQVFWLDFASVIAAGVLLVTLPGALTHHLPNTADWGTLTTTLRGVCAMLYVALVSWGVVARLAGRALPPRRYLSEGLARATPGVQVALLIGAMVVAGLTLQLFARHGTFAGWLLNSLLLTAALLAVTTLMPAVPAAVVERLGPMAALRRAAALTAGHRDRLLALALLVGVTLAPSAALVAGVGGSGGGIWLRSIFELVAWSLAATVPAVVYALLREPARESQ</sequence>
<accession>A0A7C9KXE3</accession>
<name>A0A7C9KXE3_9SPHN</name>
<keyword evidence="1" id="KW-0472">Membrane</keyword>
<feature type="transmembrane region" description="Helical" evidence="1">
    <location>
        <begin position="211"/>
        <end position="236"/>
    </location>
</feature>
<keyword evidence="1" id="KW-0812">Transmembrane</keyword>
<evidence type="ECO:0000313" key="2">
    <source>
        <dbReference type="EMBL" id="MQT16946.1"/>
    </source>
</evidence>
<comment type="caution">
    <text evidence="2">The sequence shown here is derived from an EMBL/GenBank/DDBJ whole genome shotgun (WGS) entry which is preliminary data.</text>
</comment>
<feature type="transmembrane region" description="Helical" evidence="1">
    <location>
        <begin position="63"/>
        <end position="85"/>
    </location>
</feature>
<gene>
    <name evidence="2" type="ORF">F3168_06705</name>
</gene>
<keyword evidence="3" id="KW-1185">Reference proteome</keyword>